<name>A0ABP9G651_9ACTN</name>
<proteinExistence type="predicted"/>
<evidence type="ECO:0000313" key="4">
    <source>
        <dbReference type="Proteomes" id="UP001499993"/>
    </source>
</evidence>
<comment type="caution">
    <text evidence="3">The sequence shown here is derived from an EMBL/GenBank/DDBJ whole genome shotgun (WGS) entry which is preliminary data.</text>
</comment>
<evidence type="ECO:0000313" key="3">
    <source>
        <dbReference type="EMBL" id="GAA4930220.1"/>
    </source>
</evidence>
<feature type="transmembrane region" description="Helical" evidence="2">
    <location>
        <begin position="190"/>
        <end position="207"/>
    </location>
</feature>
<protein>
    <submittedName>
        <fullName evidence="3">Uncharacterized protein</fullName>
    </submittedName>
</protein>
<feature type="compositionally biased region" description="Basic residues" evidence="1">
    <location>
        <begin position="54"/>
        <end position="65"/>
    </location>
</feature>
<evidence type="ECO:0000256" key="2">
    <source>
        <dbReference type="SAM" id="Phobius"/>
    </source>
</evidence>
<keyword evidence="2" id="KW-0812">Transmembrane</keyword>
<keyword evidence="2" id="KW-0472">Membrane</keyword>
<gene>
    <name evidence="3" type="ORF">GCM10023224_07340</name>
</gene>
<keyword evidence="2" id="KW-1133">Transmembrane helix</keyword>
<keyword evidence="4" id="KW-1185">Reference proteome</keyword>
<feature type="transmembrane region" description="Helical" evidence="2">
    <location>
        <begin position="126"/>
        <end position="144"/>
    </location>
</feature>
<organism evidence="3 4">
    <name type="scientific">Streptomonospora halophila</name>
    <dbReference type="NCBI Taxonomy" id="427369"/>
    <lineage>
        <taxon>Bacteria</taxon>
        <taxon>Bacillati</taxon>
        <taxon>Actinomycetota</taxon>
        <taxon>Actinomycetes</taxon>
        <taxon>Streptosporangiales</taxon>
        <taxon>Nocardiopsidaceae</taxon>
        <taxon>Streptomonospora</taxon>
    </lineage>
</organism>
<sequence>MTVEELGSQAPATVLSARSTGACGPDGTGDRTTTTSMSDQPPEATAGGGTGRWRCGRPRGTRGRPRPSDGGRAVGVRTRCVAGCPHPSPRTRRTATVVDATGNKAFKPGRTPGDSRFRRWFAGPPGWIVGVAAAVTALFSLWTYSVPGGYVLPLLATTSVWALLLLAVGIKAVMQPVFGVRRGRPRWHDWARWGAVLGIMVAAVGLTQSGACMRAGTAWAEPAVAAYAADASAAEAPDRFGPYRVRRAEDLGDQAGARFLVEGAGFLNDRGFAYSPDGTPPGSADDAYEHLSGPWYTWTRDF</sequence>
<evidence type="ECO:0000256" key="1">
    <source>
        <dbReference type="SAM" id="MobiDB-lite"/>
    </source>
</evidence>
<feature type="transmembrane region" description="Helical" evidence="2">
    <location>
        <begin position="150"/>
        <end position="170"/>
    </location>
</feature>
<dbReference type="Proteomes" id="UP001499993">
    <property type="component" value="Unassembled WGS sequence"/>
</dbReference>
<feature type="region of interest" description="Disordered" evidence="1">
    <location>
        <begin position="1"/>
        <end position="74"/>
    </location>
</feature>
<dbReference type="EMBL" id="BAABIK010000002">
    <property type="protein sequence ID" value="GAA4930220.1"/>
    <property type="molecule type" value="Genomic_DNA"/>
</dbReference>
<accession>A0ABP9G651</accession>
<reference evidence="4" key="1">
    <citation type="journal article" date="2019" name="Int. J. Syst. Evol. Microbiol.">
        <title>The Global Catalogue of Microorganisms (GCM) 10K type strain sequencing project: providing services to taxonomists for standard genome sequencing and annotation.</title>
        <authorList>
            <consortium name="The Broad Institute Genomics Platform"/>
            <consortium name="The Broad Institute Genome Sequencing Center for Infectious Disease"/>
            <person name="Wu L."/>
            <person name="Ma J."/>
        </authorList>
    </citation>
    <scope>NUCLEOTIDE SEQUENCE [LARGE SCALE GENOMIC DNA]</scope>
    <source>
        <strain evidence="4">JCM 18123</strain>
    </source>
</reference>